<dbReference type="Pfam" id="PF01400">
    <property type="entry name" value="Astacin"/>
    <property type="match status" value="1"/>
</dbReference>
<keyword evidence="7" id="KW-1015">Disulfide bond</keyword>
<evidence type="ECO:0000256" key="4">
    <source>
        <dbReference type="ARBA" id="ARBA00022801"/>
    </source>
</evidence>
<feature type="compositionally biased region" description="Low complexity" evidence="10">
    <location>
        <begin position="500"/>
        <end position="510"/>
    </location>
</feature>
<dbReference type="GO" id="GO:0008270">
    <property type="term" value="F:zinc ion binding"/>
    <property type="evidence" value="ECO:0007669"/>
    <property type="project" value="UniProtKB-UniRule"/>
</dbReference>
<keyword evidence="9" id="KW-0732">Signal</keyword>
<evidence type="ECO:0000313" key="14">
    <source>
        <dbReference type="Proteomes" id="UP001497525"/>
    </source>
</evidence>
<proteinExistence type="predicted"/>
<evidence type="ECO:0000256" key="3">
    <source>
        <dbReference type="ARBA" id="ARBA00022723"/>
    </source>
</evidence>
<evidence type="ECO:0000259" key="11">
    <source>
        <dbReference type="PROSITE" id="PS51670"/>
    </source>
</evidence>
<gene>
    <name evidence="13" type="ORF">CDAUBV1_LOCUS4478</name>
</gene>
<organism evidence="13 14">
    <name type="scientific">Calicophoron daubneyi</name>
    <name type="common">Rumen fluke</name>
    <name type="synonym">Paramphistomum daubneyi</name>
    <dbReference type="NCBI Taxonomy" id="300641"/>
    <lineage>
        <taxon>Eukaryota</taxon>
        <taxon>Metazoa</taxon>
        <taxon>Spiralia</taxon>
        <taxon>Lophotrochozoa</taxon>
        <taxon>Platyhelminthes</taxon>
        <taxon>Trematoda</taxon>
        <taxon>Digenea</taxon>
        <taxon>Plagiorchiida</taxon>
        <taxon>Pronocephalata</taxon>
        <taxon>Paramphistomoidea</taxon>
        <taxon>Paramphistomidae</taxon>
        <taxon>Calicophoron</taxon>
    </lineage>
</organism>
<feature type="disulfide bond" evidence="7">
    <location>
        <begin position="696"/>
        <end position="709"/>
    </location>
</feature>
<feature type="binding site" evidence="8">
    <location>
        <position position="150"/>
    </location>
    <ligand>
        <name>Zn(2+)</name>
        <dbReference type="ChEBI" id="CHEBI:29105"/>
        <note>catalytic</note>
    </ligand>
</feature>
<evidence type="ECO:0000256" key="8">
    <source>
        <dbReference type="PROSITE-ProRule" id="PRU01211"/>
    </source>
</evidence>
<dbReference type="Gene3D" id="3.40.390.10">
    <property type="entry name" value="Collagenase (Catalytic Domain)"/>
    <property type="match status" value="1"/>
</dbReference>
<keyword evidence="4 8" id="KW-0378">Hydrolase</keyword>
<keyword evidence="2 8" id="KW-0645">Protease</keyword>
<feature type="binding site" evidence="8">
    <location>
        <position position="144"/>
    </location>
    <ligand>
        <name>Zn(2+)</name>
        <dbReference type="ChEBI" id="CHEBI:29105"/>
        <note>catalytic</note>
    </ligand>
</feature>
<comment type="caution">
    <text evidence="13">The sequence shown here is derived from an EMBL/GenBank/DDBJ whole genome shotgun (WGS) entry which is preliminary data.</text>
</comment>
<evidence type="ECO:0000256" key="5">
    <source>
        <dbReference type="ARBA" id="ARBA00022833"/>
    </source>
</evidence>
<feature type="disulfide bond" evidence="7">
    <location>
        <begin position="678"/>
        <end position="712"/>
    </location>
</feature>
<feature type="region of interest" description="Disordered" evidence="10">
    <location>
        <begin position="489"/>
        <end position="510"/>
    </location>
</feature>
<dbReference type="SMART" id="SM00254">
    <property type="entry name" value="ShKT"/>
    <property type="match status" value="7"/>
</dbReference>
<feature type="disulfide bond" evidence="7">
    <location>
        <begin position="687"/>
        <end position="705"/>
    </location>
</feature>
<dbReference type="InterPro" id="IPR006026">
    <property type="entry name" value="Peptidase_Metallo"/>
</dbReference>
<feature type="domain" description="ShKT" evidence="11">
    <location>
        <begin position="678"/>
        <end position="712"/>
    </location>
</feature>
<feature type="signal peptide" evidence="9">
    <location>
        <begin position="1"/>
        <end position="23"/>
    </location>
</feature>
<feature type="domain" description="ShKT" evidence="11">
    <location>
        <begin position="554"/>
        <end position="589"/>
    </location>
</feature>
<feature type="domain" description="ShKT" evidence="11">
    <location>
        <begin position="447"/>
        <end position="480"/>
    </location>
</feature>
<comment type="cofactor">
    <cofactor evidence="8 9">
        <name>Zn(2+)</name>
        <dbReference type="ChEBI" id="CHEBI:29105"/>
    </cofactor>
    <text evidence="8 9">Binds 1 zinc ion per subunit.</text>
</comment>
<dbReference type="Proteomes" id="UP001497525">
    <property type="component" value="Unassembled WGS sequence"/>
</dbReference>
<evidence type="ECO:0000259" key="12">
    <source>
        <dbReference type="PROSITE" id="PS51864"/>
    </source>
</evidence>
<dbReference type="InterPro" id="IPR024079">
    <property type="entry name" value="MetalloPept_cat_dom_sf"/>
</dbReference>
<dbReference type="InterPro" id="IPR003582">
    <property type="entry name" value="ShKT_dom"/>
</dbReference>
<dbReference type="PROSITE" id="PS51670">
    <property type="entry name" value="SHKT"/>
    <property type="match status" value="6"/>
</dbReference>
<feature type="disulfide bond" evidence="7">
    <location>
        <begin position="516"/>
        <end position="550"/>
    </location>
</feature>
<dbReference type="SUPFAM" id="SSF55486">
    <property type="entry name" value="Metalloproteases ('zincins'), catalytic domain"/>
    <property type="match status" value="1"/>
</dbReference>
<dbReference type="Gene3D" id="1.10.10.1940">
    <property type="match status" value="1"/>
</dbReference>
<dbReference type="EMBL" id="CAXLJL010000112">
    <property type="protein sequence ID" value="CAL5131949.1"/>
    <property type="molecule type" value="Genomic_DNA"/>
</dbReference>
<name>A0AAV2T447_CALDB</name>
<comment type="caution">
    <text evidence="7">Lacks conserved residue(s) required for the propagation of feature annotation.</text>
</comment>
<dbReference type="PANTHER" id="PTHR10127:SF780">
    <property type="entry name" value="METALLOENDOPEPTIDASE"/>
    <property type="match status" value="1"/>
</dbReference>
<feature type="domain" description="ShKT" evidence="11">
    <location>
        <begin position="279"/>
        <end position="316"/>
    </location>
</feature>
<evidence type="ECO:0000313" key="13">
    <source>
        <dbReference type="EMBL" id="CAL5131949.1"/>
    </source>
</evidence>
<dbReference type="SMART" id="SM00235">
    <property type="entry name" value="ZnMc"/>
    <property type="match status" value="1"/>
</dbReference>
<dbReference type="EC" id="3.4.24.-" evidence="9"/>
<evidence type="ECO:0000256" key="6">
    <source>
        <dbReference type="ARBA" id="ARBA00023049"/>
    </source>
</evidence>
<dbReference type="InterPro" id="IPR001506">
    <property type="entry name" value="Peptidase_M12A"/>
</dbReference>
<evidence type="ECO:0000256" key="1">
    <source>
        <dbReference type="ARBA" id="ARBA00002657"/>
    </source>
</evidence>
<evidence type="ECO:0000256" key="9">
    <source>
        <dbReference type="RuleBase" id="RU361183"/>
    </source>
</evidence>
<dbReference type="GO" id="GO:0006508">
    <property type="term" value="P:proteolysis"/>
    <property type="evidence" value="ECO:0007669"/>
    <property type="project" value="UniProtKB-KW"/>
</dbReference>
<keyword evidence="5 8" id="KW-0862">Zinc</keyword>
<feature type="chain" id="PRO_5043098982" description="Metalloendopeptidase" evidence="9">
    <location>
        <begin position="24"/>
        <end position="723"/>
    </location>
</feature>
<evidence type="ECO:0000256" key="7">
    <source>
        <dbReference type="PROSITE-ProRule" id="PRU01005"/>
    </source>
</evidence>
<dbReference type="PANTHER" id="PTHR10127">
    <property type="entry name" value="DISCOIDIN, CUB, EGF, LAMININ , AND ZINC METALLOPROTEASE DOMAIN CONTAINING"/>
    <property type="match status" value="1"/>
</dbReference>
<feature type="binding site" evidence="8">
    <location>
        <position position="140"/>
    </location>
    <ligand>
        <name>Zn(2+)</name>
        <dbReference type="ChEBI" id="CHEBI:29105"/>
        <note>catalytic</note>
    </ligand>
</feature>
<feature type="domain" description="ShKT" evidence="11">
    <location>
        <begin position="393"/>
        <end position="429"/>
    </location>
</feature>
<protein>
    <recommendedName>
        <fullName evidence="9">Metalloendopeptidase</fullName>
        <ecNumber evidence="9">3.4.24.-</ecNumber>
    </recommendedName>
</protein>
<accession>A0AAV2T447</accession>
<comment type="function">
    <text evidence="1">Metalloprotease.</text>
</comment>
<keyword evidence="6 8" id="KW-0482">Metalloprotease</keyword>
<feature type="domain" description="Peptidase M12A" evidence="12">
    <location>
        <begin position="31"/>
        <end position="246"/>
    </location>
</feature>
<dbReference type="GO" id="GO:0004222">
    <property type="term" value="F:metalloendopeptidase activity"/>
    <property type="evidence" value="ECO:0007669"/>
    <property type="project" value="UniProtKB-UniRule"/>
</dbReference>
<sequence length="723" mass="82998">MTFKLPALIIILISALCTALSHAKVLRREQRSLAMSNVVTWTDAIVPYVINRDNSSNTADTVPFSDFDVELIHKVMSTIEEETCVKFQDISSQPSRFKFPYVEFSPRSDKYCYSTLGVVHGGKHELILNGLCRSYGQILHEIAHSLGLMHELMRPDRDSFIKINEENIPEDYRDEFRRIQPQFSKLWDRTFDFQSVTLYDPFAFSKSIKPVWEPLRPIANVPLYSLREKDLSFEDSAAINRLYQCGQHCPKPVRSCQPNEYLSKYCRCENSGAYAFRRCKDDRKYFQYCRTAVRENKCYDETKKAIAFCRRTCGRCFRSGIFGNSKVPLRVCVDLEPILCKKYIPEGYCYFDPWTKINCQRSCDLCPPKHIARRQTANVDAKNYLAAYKKGHCSNRYDDLRCEMFAQRGDCKSNPAFMLNHCAMSCKLCPVRNTEDPFFRKIKEVPCRNYIDDERCDALAREGKCRGMTLKQCLASCGKCGHKKKLSQSATKSKLKSRKQTTQTPPVTTTEPNNMCVDKSELCRWLAENGRCISQANVMKQLCPKSCKFCEEDCADLDPKFMCADVVRRGYCGRPGGYAIRCAYSCGLCVSNNTEEITKFLKHRTRMTRVTSKRTSPSVEGSTEAPRTDAQYEALQEEKFIAKRDSSLENAKSDVKSYQKKPRDQNVTQELAPHAAKCLDTFPPRTCISWAWSGYCRYSHVSKLCPFTCKLCTPTDLLVRIPT</sequence>
<dbReference type="PROSITE" id="PS51864">
    <property type="entry name" value="ASTACIN"/>
    <property type="match status" value="1"/>
</dbReference>
<feature type="domain" description="ShKT" evidence="11">
    <location>
        <begin position="516"/>
        <end position="550"/>
    </location>
</feature>
<evidence type="ECO:0000256" key="10">
    <source>
        <dbReference type="SAM" id="MobiDB-lite"/>
    </source>
</evidence>
<dbReference type="Pfam" id="PF01549">
    <property type="entry name" value="ShK"/>
    <property type="match status" value="5"/>
</dbReference>
<feature type="active site" evidence="8">
    <location>
        <position position="141"/>
    </location>
</feature>
<reference evidence="13" key="1">
    <citation type="submission" date="2024-06" db="EMBL/GenBank/DDBJ databases">
        <authorList>
            <person name="Liu X."/>
            <person name="Lenzi L."/>
            <person name="Haldenby T S."/>
            <person name="Uol C."/>
        </authorList>
    </citation>
    <scope>NUCLEOTIDE SEQUENCE</scope>
</reference>
<evidence type="ECO:0000256" key="2">
    <source>
        <dbReference type="ARBA" id="ARBA00022670"/>
    </source>
</evidence>
<dbReference type="AlphaFoldDB" id="A0AAV2T447"/>
<dbReference type="PRINTS" id="PR00480">
    <property type="entry name" value="ASTACIN"/>
</dbReference>
<keyword evidence="3 8" id="KW-0479">Metal-binding</keyword>